<comment type="similarity">
    <text evidence="2">Belongs to the PA-phosphatase related phosphoesterase family.</text>
</comment>
<keyword evidence="5 6" id="KW-0472">Membrane</keyword>
<dbReference type="InterPro" id="IPR000326">
    <property type="entry name" value="PAP2/HPO"/>
</dbReference>
<feature type="domain" description="Phosphatidic acid phosphatase type 2/haloperoxidase" evidence="7">
    <location>
        <begin position="129"/>
        <end position="272"/>
    </location>
</feature>
<proteinExistence type="inferred from homology"/>
<evidence type="ECO:0000256" key="3">
    <source>
        <dbReference type="ARBA" id="ARBA00022692"/>
    </source>
</evidence>
<dbReference type="SMART" id="SM00014">
    <property type="entry name" value="acidPPc"/>
    <property type="match status" value="1"/>
</dbReference>
<protein>
    <recommendedName>
        <fullName evidence="7">Phosphatidic acid phosphatase type 2/haloperoxidase domain-containing protein</fullName>
    </recommendedName>
</protein>
<evidence type="ECO:0000256" key="5">
    <source>
        <dbReference type="ARBA" id="ARBA00023136"/>
    </source>
</evidence>
<dbReference type="CDD" id="cd03390">
    <property type="entry name" value="PAP2_containing_1_like"/>
    <property type="match status" value="1"/>
</dbReference>
<reference evidence="8" key="1">
    <citation type="submission" date="2021-01" db="EMBL/GenBank/DDBJ databases">
        <authorList>
            <person name="Eckstrom K.M.E."/>
        </authorList>
    </citation>
    <scope>NUCLEOTIDE SEQUENCE</scope>
    <source>
        <strain evidence="8">UVCC 0001</strain>
    </source>
</reference>
<keyword evidence="9" id="KW-1185">Reference proteome</keyword>
<evidence type="ECO:0000256" key="6">
    <source>
        <dbReference type="SAM" id="Phobius"/>
    </source>
</evidence>
<dbReference type="EMBL" id="JASFZW010000009">
    <property type="protein sequence ID" value="KAK2076648.1"/>
    <property type="molecule type" value="Genomic_DNA"/>
</dbReference>
<feature type="transmembrane region" description="Helical" evidence="6">
    <location>
        <begin position="201"/>
        <end position="221"/>
    </location>
</feature>
<dbReference type="SUPFAM" id="SSF48317">
    <property type="entry name" value="Acid phosphatase/Vanadium-dependent haloperoxidase"/>
    <property type="match status" value="1"/>
</dbReference>
<feature type="transmembrane region" description="Helical" evidence="6">
    <location>
        <begin position="130"/>
        <end position="148"/>
    </location>
</feature>
<dbReference type="Pfam" id="PF01569">
    <property type="entry name" value="PAP2"/>
    <property type="match status" value="1"/>
</dbReference>
<dbReference type="InterPro" id="IPR043216">
    <property type="entry name" value="PAP-like"/>
</dbReference>
<dbReference type="GO" id="GO:0016020">
    <property type="term" value="C:membrane"/>
    <property type="evidence" value="ECO:0007669"/>
    <property type="project" value="UniProtKB-SubCell"/>
</dbReference>
<dbReference type="Proteomes" id="UP001255856">
    <property type="component" value="Unassembled WGS sequence"/>
</dbReference>
<dbReference type="PANTHER" id="PTHR10165:SF35">
    <property type="entry name" value="RE23632P"/>
    <property type="match status" value="1"/>
</dbReference>
<evidence type="ECO:0000259" key="7">
    <source>
        <dbReference type="SMART" id="SM00014"/>
    </source>
</evidence>
<gene>
    <name evidence="8" type="ORF">QBZ16_005408</name>
</gene>
<accession>A0AAD9IFI3</accession>
<dbReference type="AlphaFoldDB" id="A0AAD9IFI3"/>
<evidence type="ECO:0000256" key="2">
    <source>
        <dbReference type="ARBA" id="ARBA00008816"/>
    </source>
</evidence>
<evidence type="ECO:0000313" key="9">
    <source>
        <dbReference type="Proteomes" id="UP001255856"/>
    </source>
</evidence>
<evidence type="ECO:0000313" key="8">
    <source>
        <dbReference type="EMBL" id="KAK2076648.1"/>
    </source>
</evidence>
<dbReference type="GO" id="GO:0008195">
    <property type="term" value="F:phosphatidate phosphatase activity"/>
    <property type="evidence" value="ECO:0007669"/>
    <property type="project" value="TreeGrafter"/>
</dbReference>
<comment type="subcellular location">
    <subcellularLocation>
        <location evidence="1">Membrane</location>
        <topology evidence="1">Multi-pass membrane protein</topology>
    </subcellularLocation>
</comment>
<keyword evidence="3 6" id="KW-0812">Transmembrane</keyword>
<comment type="caution">
    <text evidence="8">The sequence shown here is derived from an EMBL/GenBank/DDBJ whole genome shotgun (WGS) entry which is preliminary data.</text>
</comment>
<keyword evidence="4 6" id="KW-1133">Transmembrane helix</keyword>
<dbReference type="PANTHER" id="PTHR10165">
    <property type="entry name" value="LIPID PHOSPHATE PHOSPHATASE"/>
    <property type="match status" value="1"/>
</dbReference>
<dbReference type="GO" id="GO:0006644">
    <property type="term" value="P:phospholipid metabolic process"/>
    <property type="evidence" value="ECO:0007669"/>
    <property type="project" value="InterPro"/>
</dbReference>
<evidence type="ECO:0000256" key="1">
    <source>
        <dbReference type="ARBA" id="ARBA00004141"/>
    </source>
</evidence>
<sequence length="339" mass="36394">MLRAASSTLATRRNGSAQNLPGLLAGVKPSKVKLVPLANPAWSTLINSHWHQYLAMVLGYLVCLYSDRATPFRRAIYHETDAELWRYSYPLLPNQVPAQAVVLLCFTAPFAVILPFYLAGRISRVVAHHGLLQAFAAVVITGLITNLIKLNVARPRPDFVARCWPHGAQRAFTDVGVPICAPDAIDWVEGLKSFPSGHTSWAASGMAYLTLWLLGALRVFGGAARPTSIAAALCPLCLAAWIGMTRIQDRWHHTEDVMVGFSLGSTIAYLCYRAVHCPVSGPHAGALTALAVPDEGAGAGPSISREPSFAQMAAAAGVGVPLQPVRYNPLVETTPEETV</sequence>
<dbReference type="InterPro" id="IPR036938">
    <property type="entry name" value="PAP2/HPO_sf"/>
</dbReference>
<evidence type="ECO:0000256" key="4">
    <source>
        <dbReference type="ARBA" id="ARBA00022989"/>
    </source>
</evidence>
<name>A0AAD9IFI3_PROWI</name>
<dbReference type="Gene3D" id="1.20.144.10">
    <property type="entry name" value="Phosphatidic acid phosphatase type 2/haloperoxidase"/>
    <property type="match status" value="1"/>
</dbReference>
<dbReference type="GO" id="GO:0046839">
    <property type="term" value="P:phospholipid dephosphorylation"/>
    <property type="evidence" value="ECO:0007669"/>
    <property type="project" value="TreeGrafter"/>
</dbReference>
<organism evidence="8 9">
    <name type="scientific">Prototheca wickerhamii</name>
    <dbReference type="NCBI Taxonomy" id="3111"/>
    <lineage>
        <taxon>Eukaryota</taxon>
        <taxon>Viridiplantae</taxon>
        <taxon>Chlorophyta</taxon>
        <taxon>core chlorophytes</taxon>
        <taxon>Trebouxiophyceae</taxon>
        <taxon>Chlorellales</taxon>
        <taxon>Chlorellaceae</taxon>
        <taxon>Prototheca</taxon>
    </lineage>
</organism>
<feature type="transmembrane region" description="Helical" evidence="6">
    <location>
        <begin position="96"/>
        <end position="118"/>
    </location>
</feature>